<sequence length="483" mass="54848">MKKIISSILLTASLTFAQAETQEKPNFLFIIADDQCWETVGCIGGEVITPSLDRLVDNGVSFRRAYNMGSWTGAICMASRHMFNTGYKVWDCKNLKRGKPKNDSKKPAKKPSTKGIDLPLSWSQHLSKAGYKTYFSGKWHVNSYQPAEVFDVVGTIRGGMPRQTPEGYNRPKDENDKTWLPWDKSKGGFWQGGTHWSEVLRDEAVDFIDTAAKEDDPFFMYIAFNAPHDPRQAPKEFFDMYPIDSIKLPNNFMEAYPYQDKLGRGKDGRDESLVPFPRTEYSVKVNRAEYYALITHMDVQIGKILDALEASGKLDNTYIFYTADHGLAVGHHGFIGKQNLYEHSMGAPLIINGPGLEKGKRITENVYIQDIMPSTLELAGVEVPEKVFFKSLMPLATGETDKGRDHIYGGFLMDQRSILQGDWKLISYPTIPKFRLYNIKNDPDEMNDLAENPEHAGKLQSLKILLVEEMERQNDPLLETYPR</sequence>
<evidence type="ECO:0000256" key="6">
    <source>
        <dbReference type="ARBA" id="ARBA00022837"/>
    </source>
</evidence>
<evidence type="ECO:0000313" key="9">
    <source>
        <dbReference type="EMBL" id="MBK1791397.1"/>
    </source>
</evidence>
<keyword evidence="4 7" id="KW-0732">Signal</keyword>
<organism evidence="9 10">
    <name type="scientific">Persicirhabdus sediminis</name>
    <dbReference type="NCBI Taxonomy" id="454144"/>
    <lineage>
        <taxon>Bacteria</taxon>
        <taxon>Pseudomonadati</taxon>
        <taxon>Verrucomicrobiota</taxon>
        <taxon>Verrucomicrobiia</taxon>
        <taxon>Verrucomicrobiales</taxon>
        <taxon>Verrucomicrobiaceae</taxon>
        <taxon>Persicirhabdus</taxon>
    </lineage>
</organism>
<dbReference type="PROSITE" id="PS00149">
    <property type="entry name" value="SULFATASE_2"/>
    <property type="match status" value="1"/>
</dbReference>
<name>A0A8J7ME85_9BACT</name>
<dbReference type="InterPro" id="IPR024607">
    <property type="entry name" value="Sulfatase_CS"/>
</dbReference>
<dbReference type="PANTHER" id="PTHR42693:SF42">
    <property type="entry name" value="ARYLSULFATASE G"/>
    <property type="match status" value="1"/>
</dbReference>
<evidence type="ECO:0000256" key="2">
    <source>
        <dbReference type="ARBA" id="ARBA00008779"/>
    </source>
</evidence>
<keyword evidence="10" id="KW-1185">Reference proteome</keyword>
<evidence type="ECO:0000256" key="4">
    <source>
        <dbReference type="ARBA" id="ARBA00022729"/>
    </source>
</evidence>
<dbReference type="RefSeq" id="WP_200311404.1">
    <property type="nucleotide sequence ID" value="NZ_JAENIM010000039.1"/>
</dbReference>
<reference evidence="9" key="1">
    <citation type="submission" date="2021-01" db="EMBL/GenBank/DDBJ databases">
        <title>Modified the classification status of verrucomicrobia.</title>
        <authorList>
            <person name="Feng X."/>
        </authorList>
    </citation>
    <scope>NUCLEOTIDE SEQUENCE</scope>
    <source>
        <strain evidence="9">_KCTC 22039</strain>
    </source>
</reference>
<comment type="similarity">
    <text evidence="2">Belongs to the sulfatase family.</text>
</comment>
<dbReference type="Pfam" id="PF00884">
    <property type="entry name" value="Sulfatase"/>
    <property type="match status" value="1"/>
</dbReference>
<dbReference type="InterPro" id="IPR000917">
    <property type="entry name" value="Sulfatase_N"/>
</dbReference>
<dbReference type="EMBL" id="JAENIM010000039">
    <property type="protein sequence ID" value="MBK1791397.1"/>
    <property type="molecule type" value="Genomic_DNA"/>
</dbReference>
<protein>
    <submittedName>
        <fullName evidence="9">Sulfatase-like hydrolase/transferase</fullName>
    </submittedName>
</protein>
<comment type="caution">
    <text evidence="9">The sequence shown here is derived from an EMBL/GenBank/DDBJ whole genome shotgun (WGS) entry which is preliminary data.</text>
</comment>
<feature type="signal peptide" evidence="7">
    <location>
        <begin position="1"/>
        <end position="19"/>
    </location>
</feature>
<evidence type="ECO:0000259" key="8">
    <source>
        <dbReference type="Pfam" id="PF00884"/>
    </source>
</evidence>
<keyword evidence="5 9" id="KW-0378">Hydrolase</keyword>
<gene>
    <name evidence="9" type="ORF">JIN82_09565</name>
</gene>
<dbReference type="PANTHER" id="PTHR42693">
    <property type="entry name" value="ARYLSULFATASE FAMILY MEMBER"/>
    <property type="match status" value="1"/>
</dbReference>
<feature type="domain" description="Sulfatase N-terminal" evidence="8">
    <location>
        <begin position="25"/>
        <end position="381"/>
    </location>
</feature>
<dbReference type="Proteomes" id="UP000624703">
    <property type="component" value="Unassembled WGS sequence"/>
</dbReference>
<dbReference type="SUPFAM" id="SSF53649">
    <property type="entry name" value="Alkaline phosphatase-like"/>
    <property type="match status" value="1"/>
</dbReference>
<dbReference type="InterPro" id="IPR050738">
    <property type="entry name" value="Sulfatase"/>
</dbReference>
<dbReference type="GO" id="GO:0046872">
    <property type="term" value="F:metal ion binding"/>
    <property type="evidence" value="ECO:0007669"/>
    <property type="project" value="UniProtKB-KW"/>
</dbReference>
<dbReference type="InterPro" id="IPR017850">
    <property type="entry name" value="Alkaline_phosphatase_core_sf"/>
</dbReference>
<keyword evidence="3" id="KW-0479">Metal-binding</keyword>
<evidence type="ECO:0000256" key="3">
    <source>
        <dbReference type="ARBA" id="ARBA00022723"/>
    </source>
</evidence>
<dbReference type="CDD" id="cd16155">
    <property type="entry name" value="sulfatase_like"/>
    <property type="match status" value="1"/>
</dbReference>
<dbReference type="AlphaFoldDB" id="A0A8J7ME85"/>
<comment type="cofactor">
    <cofactor evidence="1">
        <name>Ca(2+)</name>
        <dbReference type="ChEBI" id="CHEBI:29108"/>
    </cofactor>
</comment>
<accession>A0A8J7ME85</accession>
<dbReference type="Gene3D" id="3.40.720.10">
    <property type="entry name" value="Alkaline Phosphatase, subunit A"/>
    <property type="match status" value="1"/>
</dbReference>
<proteinExistence type="inferred from homology"/>
<evidence type="ECO:0000256" key="5">
    <source>
        <dbReference type="ARBA" id="ARBA00022801"/>
    </source>
</evidence>
<feature type="chain" id="PRO_5035212608" evidence="7">
    <location>
        <begin position="20"/>
        <end position="483"/>
    </location>
</feature>
<evidence type="ECO:0000256" key="7">
    <source>
        <dbReference type="SAM" id="SignalP"/>
    </source>
</evidence>
<evidence type="ECO:0000313" key="10">
    <source>
        <dbReference type="Proteomes" id="UP000624703"/>
    </source>
</evidence>
<keyword evidence="6" id="KW-0106">Calcium</keyword>
<dbReference type="GO" id="GO:0004065">
    <property type="term" value="F:arylsulfatase activity"/>
    <property type="evidence" value="ECO:0007669"/>
    <property type="project" value="TreeGrafter"/>
</dbReference>
<evidence type="ECO:0000256" key="1">
    <source>
        <dbReference type="ARBA" id="ARBA00001913"/>
    </source>
</evidence>